<dbReference type="Pfam" id="PF13360">
    <property type="entry name" value="PQQ_2"/>
    <property type="match status" value="1"/>
</dbReference>
<accession>A0A372M174</accession>
<evidence type="ECO:0000259" key="1">
    <source>
        <dbReference type="Pfam" id="PF13360"/>
    </source>
</evidence>
<dbReference type="Gene3D" id="2.130.10.10">
    <property type="entry name" value="YVTN repeat-like/Quinoprotein amine dehydrogenase"/>
    <property type="match status" value="1"/>
</dbReference>
<dbReference type="Proteomes" id="UP000263094">
    <property type="component" value="Unassembled WGS sequence"/>
</dbReference>
<name>A0A372M174_9ACTN</name>
<dbReference type="SUPFAM" id="SSF50998">
    <property type="entry name" value="Quinoprotein alcohol dehydrogenase-like"/>
    <property type="match status" value="1"/>
</dbReference>
<proteinExistence type="predicted"/>
<sequence length="484" mass="52063">MKQSKSNRHAVQYRVRDVAPCSEGGIVRRNCAGRTTVLSLGAGASAGRAATTGDTMGRSWWRGARSSAVVGTALLLVGACTGGGDRPDPDPSAARYSMDEVWRADIERRPAGGAWNVDVLSTADTVVGVTRAGVHGYRAKSGARLWKVKPPRGATVPCGVTGEVNSAGIGVVLYGKGAEYPRPACTTMAAIDTRDGSVLWSRSLDRVDGLHSEAVSVSERVVAVSNGHGGAASSFQRHDVITGERLGALKEPSGKCALMRHFVGDGRVVRFHNCGGDHRVNAYDIDSADGAAEWSRPVNHDIWNYDLVGAEGADGKSPLVFSGRGRVFRTYDATGRRLPDITVSEKAGDEVGARDPLIVSDAVLVTRHSRKKGTDTLVAHDLSTGKQLWEIKDKRGYDVLGVDRGSGSLLALANDSPGIKIERTLRRIGLRTGKVTKEGELPYDKAVQWSYTWDRERLYGITFRRKDSSAEKWQLAIAAYRRPV</sequence>
<dbReference type="InterPro" id="IPR011047">
    <property type="entry name" value="Quinoprotein_ADH-like_sf"/>
</dbReference>
<dbReference type="InterPro" id="IPR018391">
    <property type="entry name" value="PQQ_b-propeller_rpt"/>
</dbReference>
<dbReference type="InterPro" id="IPR002372">
    <property type="entry name" value="PQQ_rpt_dom"/>
</dbReference>
<evidence type="ECO:0000313" key="3">
    <source>
        <dbReference type="Proteomes" id="UP000263094"/>
    </source>
</evidence>
<dbReference type="InterPro" id="IPR015943">
    <property type="entry name" value="WD40/YVTN_repeat-like_dom_sf"/>
</dbReference>
<comment type="caution">
    <text evidence="2">The sequence shown here is derived from an EMBL/GenBank/DDBJ whole genome shotgun (WGS) entry which is preliminary data.</text>
</comment>
<organism evidence="2 3">
    <name type="scientific">Streptomyces triticagri</name>
    <dbReference type="NCBI Taxonomy" id="2293568"/>
    <lineage>
        <taxon>Bacteria</taxon>
        <taxon>Bacillati</taxon>
        <taxon>Actinomycetota</taxon>
        <taxon>Actinomycetes</taxon>
        <taxon>Kitasatosporales</taxon>
        <taxon>Streptomycetaceae</taxon>
        <taxon>Streptomyces</taxon>
    </lineage>
</organism>
<gene>
    <name evidence="2" type="ORF">DY218_21355</name>
</gene>
<keyword evidence="3" id="KW-1185">Reference proteome</keyword>
<feature type="domain" description="Pyrrolo-quinoline quinone repeat" evidence="1">
    <location>
        <begin position="190"/>
        <end position="414"/>
    </location>
</feature>
<dbReference type="EMBL" id="QUAK01000116">
    <property type="protein sequence ID" value="RFU84668.1"/>
    <property type="molecule type" value="Genomic_DNA"/>
</dbReference>
<dbReference type="SMART" id="SM00564">
    <property type="entry name" value="PQQ"/>
    <property type="match status" value="3"/>
</dbReference>
<evidence type="ECO:0000313" key="2">
    <source>
        <dbReference type="EMBL" id="RFU84668.1"/>
    </source>
</evidence>
<protein>
    <recommendedName>
        <fullName evidence="1">Pyrrolo-quinoline quinone repeat domain-containing protein</fullName>
    </recommendedName>
</protein>
<reference evidence="2 3" key="1">
    <citation type="submission" date="2018-08" db="EMBL/GenBank/DDBJ databases">
        <title>Isolation, diversity and antifungal activity of Actinobacteria from wheat.</title>
        <authorList>
            <person name="Han C."/>
        </authorList>
    </citation>
    <scope>NUCLEOTIDE SEQUENCE [LARGE SCALE GENOMIC DNA]</scope>
    <source>
        <strain evidence="2 3">NEAU-YY421</strain>
    </source>
</reference>
<dbReference type="AlphaFoldDB" id="A0A372M174"/>